<feature type="region of interest" description="Disordered" evidence="1">
    <location>
        <begin position="1029"/>
        <end position="1056"/>
    </location>
</feature>
<reference evidence="2 3" key="1">
    <citation type="submission" date="2016-11" db="EMBL/GenBank/DDBJ databases">
        <authorList>
            <person name="Jaros S."/>
            <person name="Januszkiewicz K."/>
            <person name="Wedrychowicz H."/>
        </authorList>
    </citation>
    <scope>NUCLEOTIDE SEQUENCE [LARGE SCALE GENOMIC DNA]</scope>
</reference>
<feature type="compositionally biased region" description="Acidic residues" evidence="1">
    <location>
        <begin position="570"/>
        <end position="586"/>
    </location>
</feature>
<gene>
    <name evidence="2" type="primary">BQ5605_C023g09652</name>
    <name evidence="2" type="ORF">BQ5605_C023G09652</name>
</gene>
<dbReference type="STRING" id="796604.A0A2X0MNU6"/>
<feature type="compositionally biased region" description="Low complexity" evidence="1">
    <location>
        <begin position="559"/>
        <end position="569"/>
    </location>
</feature>
<feature type="compositionally biased region" description="Basic and acidic residues" evidence="1">
    <location>
        <begin position="712"/>
        <end position="728"/>
    </location>
</feature>
<feature type="region of interest" description="Disordered" evidence="1">
    <location>
        <begin position="466"/>
        <end position="510"/>
    </location>
</feature>
<proteinExistence type="predicted"/>
<feature type="region of interest" description="Disordered" evidence="1">
    <location>
        <begin position="553"/>
        <end position="847"/>
    </location>
</feature>
<feature type="compositionally biased region" description="Basic and acidic residues" evidence="1">
    <location>
        <begin position="837"/>
        <end position="847"/>
    </location>
</feature>
<feature type="compositionally biased region" description="Basic residues" evidence="1">
    <location>
        <begin position="813"/>
        <end position="822"/>
    </location>
</feature>
<evidence type="ECO:0000313" key="3">
    <source>
        <dbReference type="Proteomes" id="UP000249464"/>
    </source>
</evidence>
<dbReference type="EMBL" id="FQNC01000085">
    <property type="protein sequence ID" value="SGZ23873.1"/>
    <property type="molecule type" value="Genomic_DNA"/>
</dbReference>
<feature type="compositionally biased region" description="Basic and acidic residues" evidence="1">
    <location>
        <begin position="927"/>
        <end position="941"/>
    </location>
</feature>
<feature type="region of interest" description="Disordered" evidence="1">
    <location>
        <begin position="1094"/>
        <end position="1210"/>
    </location>
</feature>
<name>A0A2X0MNU6_9BASI</name>
<feature type="compositionally biased region" description="Basic and acidic residues" evidence="1">
    <location>
        <begin position="495"/>
        <end position="510"/>
    </location>
</feature>
<accession>A0A2X0MNU6</accession>
<feature type="region of interest" description="Disordered" evidence="1">
    <location>
        <begin position="918"/>
        <end position="1003"/>
    </location>
</feature>
<organism evidence="2 3">
    <name type="scientific">Microbotryum silenes-dioicae</name>
    <dbReference type="NCBI Taxonomy" id="796604"/>
    <lineage>
        <taxon>Eukaryota</taxon>
        <taxon>Fungi</taxon>
        <taxon>Dikarya</taxon>
        <taxon>Basidiomycota</taxon>
        <taxon>Pucciniomycotina</taxon>
        <taxon>Microbotryomycetes</taxon>
        <taxon>Microbotryales</taxon>
        <taxon>Microbotryaceae</taxon>
        <taxon>Microbotryum</taxon>
    </lineage>
</organism>
<keyword evidence="3" id="KW-1185">Reference proteome</keyword>
<evidence type="ECO:0000256" key="1">
    <source>
        <dbReference type="SAM" id="MobiDB-lite"/>
    </source>
</evidence>
<feature type="compositionally biased region" description="Basic and acidic residues" evidence="1">
    <location>
        <begin position="1046"/>
        <end position="1056"/>
    </location>
</feature>
<feature type="compositionally biased region" description="Acidic residues" evidence="1">
    <location>
        <begin position="747"/>
        <end position="757"/>
    </location>
</feature>
<sequence>MSDDSSDLAAIIRRLQALEQHHVDATPQVTPDVNDARALAVQRLINLRPLLESSSDANPFDIHALIASLKSLYPGQRPANDDDARLMFKTARAVMTHLVHVKLAPGAPASGDDQTGRSGQIKSGKLKQRHYEWNLVVANILEALELHLDITNETDQAGQAVINQPYRQMIGELWLEALANLLRPLTNHVHPLVQSAAMETMCELISKHRPNKNALLKLLSAQGLSEMIRDSRDGFWAVSIFELAYRLLPASKKERFAYIETLTSSGKEFGGPDGGMQEDLLKFNGGNYYETRLWNRAQPFEINTLALDGQVLVTRDKSRFFWIAQDFLETEYEPPTDLTEPSPASTPKDCKLYISLQNINSIDVDVTSEPGILVLTFHLSCAPKFDMPPTEFVVEEDESAGPYGLVVRLKWRQEVMDRIRGTFADRGRRYPTFSTALIPNSIDRPQGVRSSRRPRARTVAIEAPMGRGDSIEADGPVGNPGLDSKTEESDPIESFDSRKVQSQARAEEVREMADLPQTGLEASNNSSSFLVPFQDFQDFHDVHKRASESALAKAQAPIEVEAGGPVEDPGPVEEESQVVSTEEGEDRTDASINAPRMRSHASSPGSVEPEPQPIPVTVIQEHSKTKDTQESKRTTRSSDRKLMGKNQNKAGVEVPVEEEKRRSSLTDIAEDSDDADAPKDTPTLKVDSPATSKTVATKASRKLVRVQSPSHDQPKQKMAKEGKKVEKGRTKKRKQVINDSGESKDSTEDDETTDYDEAPLNNRQPIKAKQLKGMQLPSPGKTGPKKKNKFVTAVVPSKRKAPSPAVASSTKKASLRRSKRMKVGPQDEGRVFASKSPVHDTKGTHVVEHSESDGMAGMEHDFSTDPPPHAPATEITAVTHVKGATGGPQAVRVARARSTESTMLDPALDTRFVANALAEDTSGAERAFSKGRETAETRAEEPYAQLPPNKAHSTKSNLERVLPEVSDQDDDKSSSHSVGSPSPPPLRLGDHVLGQTPQHTQRDDMFYNAEEEAAMEQDIDDGKLTDIIDSTDNEKAKAKVGIPDAPTERDDRTESLHEAEEIALSGQPNDEQIRHRALSPLTVAPALPQVRFEPARVDLPSSAQRDAAAQSERGRNRGLSRTWKAPSHDPFFSNTGILSRSKISDHRTKKAMAQSSKPMVSSKRKSKAGPQSAGRNNRASSAPPDPSSPLSEITKERRSKKIRREPATTARMNFKSAFADQDRSSGIRSQLHGIVEIILTTHESRCEFQLERLTAAQEAIRVKGWACSMPIMQNTHRIAHAAERIHESTLVRMKAMGEKLIDLEKTGAQLVGKLV</sequence>
<evidence type="ECO:0000313" key="2">
    <source>
        <dbReference type="EMBL" id="SGZ23873.1"/>
    </source>
</evidence>
<feature type="compositionally biased region" description="Basic and acidic residues" evidence="1">
    <location>
        <begin position="621"/>
        <end position="642"/>
    </location>
</feature>
<dbReference type="Proteomes" id="UP000249464">
    <property type="component" value="Unassembled WGS sequence"/>
</dbReference>
<protein>
    <submittedName>
        <fullName evidence="2">BQ5605_C023g09652 protein</fullName>
    </submittedName>
</protein>